<comment type="caution">
    <text evidence="1">The sequence shown here is derived from an EMBL/GenBank/DDBJ whole genome shotgun (WGS) entry which is preliminary data.</text>
</comment>
<dbReference type="AlphaFoldDB" id="A0A6N8ILQ8"/>
<evidence type="ECO:0008006" key="3">
    <source>
        <dbReference type="Google" id="ProtNLM"/>
    </source>
</evidence>
<dbReference type="Proteomes" id="UP000468327">
    <property type="component" value="Unassembled WGS sequence"/>
</dbReference>
<dbReference type="EMBL" id="WPOC01000026">
    <property type="protein sequence ID" value="MVN16236.1"/>
    <property type="molecule type" value="Genomic_DNA"/>
</dbReference>
<keyword evidence="2" id="KW-1185">Reference proteome</keyword>
<evidence type="ECO:0000313" key="2">
    <source>
        <dbReference type="Proteomes" id="UP000468327"/>
    </source>
</evidence>
<dbReference type="RefSeq" id="WP_157005273.1">
    <property type="nucleotide sequence ID" value="NZ_WPOC01000026.1"/>
</dbReference>
<name>A0A6N8ILQ8_9ACTN</name>
<gene>
    <name evidence="1" type="ORF">GO738_12960</name>
</gene>
<sequence>MLEVEDIPLGEDASSYDGGVSTVVLRGTGTVVSADAEEMTAEIAMDEDSGILADREVVFDFSSHTEYLPVMLDSVQPGDRVEVTYFYAENSRGSLCGESIVPTSDRP</sequence>
<proteinExistence type="predicted"/>
<protein>
    <recommendedName>
        <fullName evidence="3">DUF5666 domain-containing protein</fullName>
    </recommendedName>
</protein>
<reference evidence="1 2" key="1">
    <citation type="submission" date="2019-11" db="EMBL/GenBank/DDBJ databases">
        <title>Whole genome shotgun sequencing (WGS) data from Adlercreutzia equolifaciens ResAG-91, Eggerthella lenta MRI-F36, MRI-F37, MRI-F40, ResAG-49, ResAG-88, ResAG-121, ResAG-145, and Gordonibacter sp. ResAG-5, ResAG-26, ResAG-43, ResAG-50, ResAG-59.</title>
        <authorList>
            <person name="Stoll D.A."/>
            <person name="Danylec N."/>
            <person name="Franz C.M.A.P."/>
            <person name="Huch M."/>
        </authorList>
    </citation>
    <scope>NUCLEOTIDE SEQUENCE [LARGE SCALE GENOMIC DNA]</scope>
    <source>
        <strain evidence="1 2">ResAG-59</strain>
    </source>
</reference>
<evidence type="ECO:0000313" key="1">
    <source>
        <dbReference type="EMBL" id="MVN16236.1"/>
    </source>
</evidence>
<organism evidence="1 2">
    <name type="scientific">Gordonibacter urolithinfaciens</name>
    <dbReference type="NCBI Taxonomy" id="1335613"/>
    <lineage>
        <taxon>Bacteria</taxon>
        <taxon>Bacillati</taxon>
        <taxon>Actinomycetota</taxon>
        <taxon>Coriobacteriia</taxon>
        <taxon>Eggerthellales</taxon>
        <taxon>Eggerthellaceae</taxon>
        <taxon>Gordonibacter</taxon>
    </lineage>
</organism>
<accession>A0A6N8ILQ8</accession>